<dbReference type="Proteomes" id="UP000186218">
    <property type="component" value="Unassembled WGS sequence"/>
</dbReference>
<protein>
    <submittedName>
        <fullName evidence="2">Uncharacterized protein</fullName>
    </submittedName>
</protein>
<evidence type="ECO:0000313" key="2">
    <source>
        <dbReference type="EMBL" id="SIS09456.1"/>
    </source>
</evidence>
<keyword evidence="1" id="KW-0812">Transmembrane</keyword>
<feature type="transmembrane region" description="Helical" evidence="1">
    <location>
        <begin position="23"/>
        <end position="42"/>
    </location>
</feature>
<sequence length="49" mass="5325">MLTTIQAAGAATLPSWWQYLATGTYFLSLTTTIGFVVTYVLVCGRSPRP</sequence>
<reference evidence="2 3" key="1">
    <citation type="submission" date="2017-01" db="EMBL/GenBank/DDBJ databases">
        <authorList>
            <person name="Mah S.A."/>
            <person name="Swanson W.J."/>
            <person name="Moy G.W."/>
            <person name="Vacquier V.D."/>
        </authorList>
    </citation>
    <scope>NUCLEOTIDE SEQUENCE [LARGE SCALE GENOMIC DNA]</scope>
    <source>
        <strain evidence="2 3">CPCC 203464</strain>
    </source>
</reference>
<dbReference type="RefSeq" id="WP_159441859.1">
    <property type="nucleotide sequence ID" value="NZ_FTNT01000007.1"/>
</dbReference>
<keyword evidence="3" id="KW-1185">Reference proteome</keyword>
<dbReference type="EMBL" id="FTNT01000007">
    <property type="protein sequence ID" value="SIS09456.1"/>
    <property type="molecule type" value="Genomic_DNA"/>
</dbReference>
<evidence type="ECO:0000256" key="1">
    <source>
        <dbReference type="SAM" id="Phobius"/>
    </source>
</evidence>
<dbReference type="AlphaFoldDB" id="A0A1N7GAC7"/>
<accession>A0A1N7GAC7</accession>
<name>A0A1N7GAC7_9NOCA</name>
<keyword evidence="1" id="KW-0472">Membrane</keyword>
<dbReference type="STRING" id="1344003.SAMN05445060_2650"/>
<gene>
    <name evidence="2" type="ORF">SAMN05445060_2650</name>
</gene>
<organism evidence="2 3">
    <name type="scientific">Williamsia sterculiae</name>
    <dbReference type="NCBI Taxonomy" id="1344003"/>
    <lineage>
        <taxon>Bacteria</taxon>
        <taxon>Bacillati</taxon>
        <taxon>Actinomycetota</taxon>
        <taxon>Actinomycetes</taxon>
        <taxon>Mycobacteriales</taxon>
        <taxon>Nocardiaceae</taxon>
        <taxon>Williamsia</taxon>
    </lineage>
</organism>
<evidence type="ECO:0000313" key="3">
    <source>
        <dbReference type="Proteomes" id="UP000186218"/>
    </source>
</evidence>
<proteinExistence type="predicted"/>
<keyword evidence="1" id="KW-1133">Transmembrane helix</keyword>